<dbReference type="InterPro" id="IPR042506">
    <property type="entry name" value="IQCC"/>
</dbReference>
<dbReference type="InterPro" id="IPR000048">
    <property type="entry name" value="IQ_motif_EF-hand-BS"/>
</dbReference>
<evidence type="ECO:0000256" key="1">
    <source>
        <dbReference type="SAM" id="MobiDB-lite"/>
    </source>
</evidence>
<accession>A0A8D0PSQ4</accession>
<evidence type="ECO:0000313" key="3">
    <source>
        <dbReference type="Proteomes" id="UP000694726"/>
    </source>
</evidence>
<feature type="region of interest" description="Disordered" evidence="1">
    <location>
        <begin position="201"/>
        <end position="291"/>
    </location>
</feature>
<dbReference type="CDD" id="cd23767">
    <property type="entry name" value="IQCD"/>
    <property type="match status" value="1"/>
</dbReference>
<feature type="compositionally biased region" description="Basic and acidic residues" evidence="1">
    <location>
        <begin position="140"/>
        <end position="149"/>
    </location>
</feature>
<gene>
    <name evidence="2" type="primary">IQCC</name>
</gene>
<dbReference type="SMART" id="SM00015">
    <property type="entry name" value="IQ"/>
    <property type="match status" value="1"/>
</dbReference>
<dbReference type="Proteomes" id="UP000694726">
    <property type="component" value="Unplaced"/>
</dbReference>
<feature type="region of interest" description="Disordered" evidence="1">
    <location>
        <begin position="108"/>
        <end position="157"/>
    </location>
</feature>
<feature type="compositionally biased region" description="Basic and acidic residues" evidence="1">
    <location>
        <begin position="367"/>
        <end position="387"/>
    </location>
</feature>
<proteinExistence type="predicted"/>
<protein>
    <submittedName>
        <fullName evidence="2">IQ motif containing C</fullName>
    </submittedName>
</protein>
<dbReference type="PANTHER" id="PTHR16049">
    <property type="entry name" value="IQ DOMAIN-CONTAINING PROTEIN C"/>
    <property type="match status" value="1"/>
</dbReference>
<evidence type="ECO:0000313" key="2">
    <source>
        <dbReference type="Ensembl" id="ENSSSCP00015038404.1"/>
    </source>
</evidence>
<organism evidence="2 3">
    <name type="scientific">Sus scrofa</name>
    <name type="common">Pig</name>
    <dbReference type="NCBI Taxonomy" id="9823"/>
    <lineage>
        <taxon>Eukaryota</taxon>
        <taxon>Metazoa</taxon>
        <taxon>Chordata</taxon>
        <taxon>Craniata</taxon>
        <taxon>Vertebrata</taxon>
        <taxon>Euteleostomi</taxon>
        <taxon>Mammalia</taxon>
        <taxon>Eutheria</taxon>
        <taxon>Laurasiatheria</taxon>
        <taxon>Artiodactyla</taxon>
        <taxon>Suina</taxon>
        <taxon>Suidae</taxon>
        <taxon>Sus</taxon>
    </lineage>
</organism>
<dbReference type="Ensembl" id="ENSSSCT00030036678.1">
    <property type="protein sequence ID" value="ENSSSCP00030016778.1"/>
    <property type="gene ID" value="ENSSSCG00030026263.1"/>
</dbReference>
<sequence>MERERLVRKVTTLQACVRGFLVRRQFQSLRAEYEAVVQEIEGDLGTLQWTRGWIPRPQFLPKKAKSHQTWKAGERVPDPEQELWSRFPCKEPEKEAIWEGMILKKSGESSANSSSFPCRDESPWPQNEQSTKTRKLSQGETRDMSKMENPEAAGPGLSHCQTELQELQYQRSHLAMELLWLQQAINSRKEYLILKQTLNSSEVNQTRDKPCKCPDHGGQGCEKGESQPVPPLEDQSSRARPTGEPGHVDDSCWRLKSQPHRSPEGLATTDKTTAGAKYRDSGYRRTGPQLPILSDNQAIGKRFNKEPDAGEQIFGGTCLQLTELLENQTPKGLKPRGYCSGKARTQLPTLCEDPYIEGKSPRGPGQKKPDGQKTRPRELGLSEDHVIWDGSLAEHGGLDLWKNKPPKSQTSSDKSSRDRTSNESSHEGWKTQKTVPWKSRPPEKLSSTGSDHTAEDHWRGRPWKTGPPG</sequence>
<dbReference type="Pfam" id="PF00612">
    <property type="entry name" value="IQ"/>
    <property type="match status" value="1"/>
</dbReference>
<dbReference type="Ensembl" id="ENSSSCT00015093746.1">
    <property type="protein sequence ID" value="ENSSSCP00015038404.1"/>
    <property type="gene ID" value="ENSSSCG00015069965.1"/>
</dbReference>
<feature type="region of interest" description="Disordered" evidence="1">
    <location>
        <begin position="349"/>
        <end position="469"/>
    </location>
</feature>
<name>A0A8D0PSQ4_PIG</name>
<dbReference type="PROSITE" id="PS50096">
    <property type="entry name" value="IQ"/>
    <property type="match status" value="1"/>
</dbReference>
<dbReference type="AlphaFoldDB" id="A0A8D0PSQ4"/>
<feature type="compositionally biased region" description="Basic and acidic residues" evidence="1">
    <location>
        <begin position="414"/>
        <end position="430"/>
    </location>
</feature>
<feature type="compositionally biased region" description="Basic and acidic residues" evidence="1">
    <location>
        <begin position="205"/>
        <end position="215"/>
    </location>
</feature>
<dbReference type="Proteomes" id="UP000694570">
    <property type="component" value="Unplaced"/>
</dbReference>
<reference evidence="2" key="1">
    <citation type="submission" date="2025-05" db="UniProtKB">
        <authorList>
            <consortium name="Ensembl"/>
        </authorList>
    </citation>
    <scope>IDENTIFICATION</scope>
</reference>
<dbReference type="PANTHER" id="PTHR16049:SF8">
    <property type="entry name" value="IQ DOMAIN-CONTAINING PROTEIN C"/>
    <property type="match status" value="1"/>
</dbReference>